<evidence type="ECO:0000259" key="2">
    <source>
        <dbReference type="Pfam" id="PF18962"/>
    </source>
</evidence>
<dbReference type="OrthoDB" id="1408995at2"/>
<name>A0A098S288_9BACT</name>
<feature type="chain" id="PRO_5001939770" description="Secretion system C-terminal sorting domain-containing protein" evidence="1">
    <location>
        <begin position="19"/>
        <end position="302"/>
    </location>
</feature>
<dbReference type="EMBL" id="JPOS01000083">
    <property type="protein sequence ID" value="KGE85888.1"/>
    <property type="molecule type" value="Genomic_DNA"/>
</dbReference>
<dbReference type="Pfam" id="PF18962">
    <property type="entry name" value="Por_Secre_tail"/>
    <property type="match status" value="1"/>
</dbReference>
<proteinExistence type="predicted"/>
<gene>
    <name evidence="3" type="ORF">IX84_25100</name>
</gene>
<protein>
    <recommendedName>
        <fullName evidence="2">Secretion system C-terminal sorting domain-containing protein</fullName>
    </recommendedName>
</protein>
<evidence type="ECO:0000313" key="3">
    <source>
        <dbReference type="EMBL" id="KGE85888.1"/>
    </source>
</evidence>
<dbReference type="NCBIfam" id="TIGR04183">
    <property type="entry name" value="Por_Secre_tail"/>
    <property type="match status" value="1"/>
</dbReference>
<evidence type="ECO:0000313" key="4">
    <source>
        <dbReference type="Proteomes" id="UP000029736"/>
    </source>
</evidence>
<feature type="signal peptide" evidence="1">
    <location>
        <begin position="1"/>
        <end position="18"/>
    </location>
</feature>
<feature type="domain" description="Secretion system C-terminal sorting" evidence="2">
    <location>
        <begin position="223"/>
        <end position="300"/>
    </location>
</feature>
<dbReference type="RefSeq" id="WP_044226825.1">
    <property type="nucleotide sequence ID" value="NZ_JBKAGJ010000022.1"/>
</dbReference>
<evidence type="ECO:0000256" key="1">
    <source>
        <dbReference type="SAM" id="SignalP"/>
    </source>
</evidence>
<keyword evidence="1" id="KW-0732">Signal</keyword>
<organism evidence="3 4">
    <name type="scientific">Phaeodactylibacter xiamenensis</name>
    <dbReference type="NCBI Taxonomy" id="1524460"/>
    <lineage>
        <taxon>Bacteria</taxon>
        <taxon>Pseudomonadati</taxon>
        <taxon>Bacteroidota</taxon>
        <taxon>Saprospiria</taxon>
        <taxon>Saprospirales</taxon>
        <taxon>Haliscomenobacteraceae</taxon>
        <taxon>Phaeodactylibacter</taxon>
    </lineage>
</organism>
<dbReference type="AlphaFoldDB" id="A0A098S288"/>
<dbReference type="InterPro" id="IPR026444">
    <property type="entry name" value="Secre_tail"/>
</dbReference>
<comment type="caution">
    <text evidence="3">The sequence shown here is derived from an EMBL/GenBank/DDBJ whole genome shotgun (WGS) entry which is preliminary data.</text>
</comment>
<keyword evidence="4" id="KW-1185">Reference proteome</keyword>
<reference evidence="3 4" key="1">
    <citation type="journal article" date="2014" name="Int. J. Syst. Evol. Microbiol.">
        <title>Phaeodactylibacter xiamenensis gen. nov., sp. nov., a member of the family Saprospiraceae isolated from the marine alga Phaeodactylum tricornutum.</title>
        <authorList>
            <person name="Chen Z.Jr."/>
            <person name="Lei X."/>
            <person name="Lai Q."/>
            <person name="Li Y."/>
            <person name="Zhang B."/>
            <person name="Zhang J."/>
            <person name="Zhang H."/>
            <person name="Yang L."/>
            <person name="Zheng W."/>
            <person name="Tian Y."/>
            <person name="Yu Z."/>
            <person name="Xu H.Jr."/>
            <person name="Zheng T."/>
        </authorList>
    </citation>
    <scope>NUCLEOTIDE SEQUENCE [LARGE SCALE GENOMIC DNA]</scope>
    <source>
        <strain evidence="3 4">KD52</strain>
    </source>
</reference>
<accession>A0A098S288</accession>
<sequence length="302" mass="34144">MKPLLLIFSFFISSAVLGQVPFCALGAEWGGYVQCSPAWFPCAPGYPFSYTAKVTEDTIIQGKYCTIIPEQDWWATSSPLPNLIVHQDGHQIYRYDRDSADFKLVMDFEKNVGESWQIEVPKYWTGNDIDTLTVTVTEKDGPLRRVNINEWVDNILLYEGFGGVNPNCRMFISPSFFYVSDPFVWDELTCYSDPVEGLLYGSSTGCMPTSTHDSKPKEVAYRIFPNPASAQINIVSSYPNHFNETAEWILVDAVGKEVQREQLRSGSTASIARLDNLPEGIYFWKIMVKHQSVETGKLLIAR</sequence>
<dbReference type="Proteomes" id="UP000029736">
    <property type="component" value="Unassembled WGS sequence"/>
</dbReference>